<keyword evidence="2" id="KW-0812">Transmembrane</keyword>
<reference evidence="3 4" key="1">
    <citation type="journal article" date="2021" name="Nat. Commun.">
        <title>Reductive evolution and unique predatory mode in the CPR bacterium Vampirococcus lugosii.</title>
        <authorList>
            <person name="Moreira D."/>
            <person name="Zivanovic Y."/>
            <person name="Lopez-Archilla A.I."/>
            <person name="Iniesto M."/>
            <person name="Lopez-Garcia P."/>
        </authorList>
    </citation>
    <scope>NUCLEOTIDE SEQUENCE [LARGE SCALE GENOMIC DNA]</scope>
    <source>
        <strain evidence="3">Chiprana</strain>
    </source>
</reference>
<keyword evidence="4" id="KW-1185">Reference proteome</keyword>
<keyword evidence="2" id="KW-1133">Transmembrane helix</keyword>
<feature type="region of interest" description="Disordered" evidence="1">
    <location>
        <begin position="45"/>
        <end position="83"/>
    </location>
</feature>
<accession>A0ABS5QKI6</accession>
<protein>
    <recommendedName>
        <fullName evidence="5">SLH domain-containing protein</fullName>
    </recommendedName>
</protein>
<evidence type="ECO:0000256" key="1">
    <source>
        <dbReference type="SAM" id="MobiDB-lite"/>
    </source>
</evidence>
<dbReference type="Proteomes" id="UP000680365">
    <property type="component" value="Unassembled WGS sequence"/>
</dbReference>
<organism evidence="3 4">
    <name type="scientific">Candidatus Vampirococcus lugosii</name>
    <dbReference type="NCBI Taxonomy" id="2789015"/>
    <lineage>
        <taxon>Bacteria</taxon>
        <taxon>Candidatus Absconditibacteriota</taxon>
        <taxon>Vampirococcus</taxon>
    </lineage>
</organism>
<feature type="transmembrane region" description="Helical" evidence="2">
    <location>
        <begin position="6"/>
        <end position="31"/>
    </location>
</feature>
<evidence type="ECO:0000256" key="2">
    <source>
        <dbReference type="SAM" id="Phobius"/>
    </source>
</evidence>
<evidence type="ECO:0000313" key="3">
    <source>
        <dbReference type="EMBL" id="MBS8121757.1"/>
    </source>
</evidence>
<comment type="caution">
    <text evidence="3">The sequence shown here is derived from an EMBL/GenBank/DDBJ whole genome shotgun (WGS) entry which is preliminary data.</text>
</comment>
<feature type="compositionally biased region" description="Basic and acidic residues" evidence="1">
    <location>
        <begin position="64"/>
        <end position="78"/>
    </location>
</feature>
<name>A0ABS5QKI6_9BACT</name>
<sequence length="274" mass="32186">MSEKKILLLILSFFVVGLVIVYLLFFSFDFFDKEKERYINKNNINQNETGNKINNEEENNVVIDEEKNIGNDEEKNENSVDVEEEKEIIDQNLNKCNECDNDYIFLSNFVGHKYFFDSKIISITRQELASLYASYYSEEIGDIPNDIIDPVCDFDDKDEILQKHFDDIMYVCSMGVLKGDGDNFYPNGIVSVEEILIGASRILSINDFEEKVKFYGNNELGFYQFSLENLDKNIINEELLQNYFYIENYDYNDFSKLSVYIKYNDSLQEIFAVY</sequence>
<dbReference type="RefSeq" id="WP_213348601.1">
    <property type="nucleotide sequence ID" value="NZ_JAEDAM010000014.1"/>
</dbReference>
<proteinExistence type="predicted"/>
<keyword evidence="2" id="KW-0472">Membrane</keyword>
<evidence type="ECO:0000313" key="4">
    <source>
        <dbReference type="Proteomes" id="UP000680365"/>
    </source>
</evidence>
<gene>
    <name evidence="3" type="ORF">VAMP_23n108</name>
</gene>
<evidence type="ECO:0008006" key="5">
    <source>
        <dbReference type="Google" id="ProtNLM"/>
    </source>
</evidence>
<dbReference type="EMBL" id="JAEDAM010000014">
    <property type="protein sequence ID" value="MBS8121757.1"/>
    <property type="molecule type" value="Genomic_DNA"/>
</dbReference>